<feature type="transmembrane region" description="Helical" evidence="8">
    <location>
        <begin position="366"/>
        <end position="384"/>
    </location>
</feature>
<dbReference type="InterPro" id="IPR050297">
    <property type="entry name" value="LipidA_mod_glycosyltrf_83"/>
</dbReference>
<keyword evidence="6 8" id="KW-1133">Transmembrane helix</keyword>
<comment type="caution">
    <text evidence="10">The sequence shown here is derived from an EMBL/GenBank/DDBJ whole genome shotgun (WGS) entry which is preliminary data.</text>
</comment>
<keyword evidence="5 8" id="KW-0812">Transmembrane</keyword>
<dbReference type="PANTHER" id="PTHR33908:SF11">
    <property type="entry name" value="MEMBRANE PROTEIN"/>
    <property type="match status" value="1"/>
</dbReference>
<reference evidence="10 11" key="1">
    <citation type="submission" date="2017-09" db="EMBL/GenBank/DDBJ databases">
        <title>Depth-based differentiation of microbial function through sediment-hosted aquifers and enrichment of novel symbionts in the deep terrestrial subsurface.</title>
        <authorList>
            <person name="Probst A.J."/>
            <person name="Ladd B."/>
            <person name="Jarett J.K."/>
            <person name="Geller-Mcgrath D.E."/>
            <person name="Sieber C.M."/>
            <person name="Emerson J.B."/>
            <person name="Anantharaman K."/>
            <person name="Thomas B.C."/>
            <person name="Malmstrom R."/>
            <person name="Stieglmeier M."/>
            <person name="Klingl A."/>
            <person name="Woyke T."/>
            <person name="Ryan C.M."/>
            <person name="Banfield J.F."/>
        </authorList>
    </citation>
    <scope>NUCLEOTIDE SEQUENCE [LARGE SCALE GENOMIC DNA]</scope>
    <source>
        <strain evidence="10">CG12_big_fil_rev_8_21_14_0_65_43_15</strain>
    </source>
</reference>
<dbReference type="Pfam" id="PF13231">
    <property type="entry name" value="PMT_2"/>
    <property type="match status" value="1"/>
</dbReference>
<evidence type="ECO:0000256" key="1">
    <source>
        <dbReference type="ARBA" id="ARBA00004651"/>
    </source>
</evidence>
<dbReference type="GO" id="GO:0016763">
    <property type="term" value="F:pentosyltransferase activity"/>
    <property type="evidence" value="ECO:0007669"/>
    <property type="project" value="TreeGrafter"/>
</dbReference>
<keyword evidence="4" id="KW-0808">Transferase</keyword>
<evidence type="ECO:0000256" key="3">
    <source>
        <dbReference type="ARBA" id="ARBA00022676"/>
    </source>
</evidence>
<evidence type="ECO:0000256" key="7">
    <source>
        <dbReference type="ARBA" id="ARBA00023136"/>
    </source>
</evidence>
<dbReference type="InterPro" id="IPR038731">
    <property type="entry name" value="RgtA/B/C-like"/>
</dbReference>
<proteinExistence type="predicted"/>
<feature type="transmembrane region" description="Helical" evidence="8">
    <location>
        <begin position="391"/>
        <end position="410"/>
    </location>
</feature>
<feature type="transmembrane region" description="Helical" evidence="8">
    <location>
        <begin position="282"/>
        <end position="299"/>
    </location>
</feature>
<dbReference type="GO" id="GO:0009103">
    <property type="term" value="P:lipopolysaccharide biosynthetic process"/>
    <property type="evidence" value="ECO:0007669"/>
    <property type="project" value="UniProtKB-ARBA"/>
</dbReference>
<name>A0A2J0LL86_9BACT</name>
<protein>
    <recommendedName>
        <fullName evidence="9">Glycosyltransferase RgtA/B/C/D-like domain-containing protein</fullName>
    </recommendedName>
</protein>
<sequence length="545" mass="62259">MNKSILIRNIVIIVLAAVILGLPFINQAFHIDDTNFLYITKQILKDPLRPYSFNINWRGADERAFDILANPPLCPYYSALAIKLFGQSEPALHGAYLIFAVAAGLFMFFLSRRFTRHALICSLLMLVTPAFMVMSHTIMPDTALLVFYLAGITLFIYGVDKNRPGFLVLSGIFMGLASLCRYSGLTVFFIVIMYIAIQRKKFKAIILIPFFTGGLIFLAWCAHNTIFYGRMHFMAASGFQLVTLTAEDIFCKIEALLSYIGSTSVFFVFLIVGFFTARYKKIFFILAAPCFYLGVIAAMKYHASALQIIFISIFMLSSLHFFFIAIDSIIAQKAKNIKKDYLFLIGWVFFIIIFTGTIYFSAVKHILLLLPAFLILFVVLIERFCARFVKIYLAVALIATFLCGISVSYADFMYADVYRDFAYKNALKYKNSSNTVWFAGHWGFQYYMESLGCKALTYDDNSPKKGDVLIMPVLIAEHQWPCELLQKRLSLLDVYGYGLIFPIRTMNARKNFSFYTNIMLGYNPGFLAYYFSSQNLEQFVVYKIM</sequence>
<feature type="transmembrane region" description="Helical" evidence="8">
    <location>
        <begin position="256"/>
        <end position="275"/>
    </location>
</feature>
<evidence type="ECO:0000259" key="9">
    <source>
        <dbReference type="Pfam" id="PF13231"/>
    </source>
</evidence>
<feature type="transmembrane region" description="Helical" evidence="8">
    <location>
        <begin position="341"/>
        <end position="360"/>
    </location>
</feature>
<feature type="transmembrane region" description="Helical" evidence="8">
    <location>
        <begin position="117"/>
        <end position="136"/>
    </location>
</feature>
<dbReference type="Proteomes" id="UP000231267">
    <property type="component" value="Unassembled WGS sequence"/>
</dbReference>
<evidence type="ECO:0000256" key="5">
    <source>
        <dbReference type="ARBA" id="ARBA00022692"/>
    </source>
</evidence>
<dbReference type="EMBL" id="PFGP01000087">
    <property type="protein sequence ID" value="PIW66383.1"/>
    <property type="molecule type" value="Genomic_DNA"/>
</dbReference>
<comment type="subcellular location">
    <subcellularLocation>
        <location evidence="1">Cell membrane</location>
        <topology evidence="1">Multi-pass membrane protein</topology>
    </subcellularLocation>
</comment>
<dbReference type="PANTHER" id="PTHR33908">
    <property type="entry name" value="MANNOSYLTRANSFERASE YKCB-RELATED"/>
    <property type="match status" value="1"/>
</dbReference>
<feature type="transmembrane region" description="Helical" evidence="8">
    <location>
        <begin position="7"/>
        <end position="25"/>
    </location>
</feature>
<dbReference type="AlphaFoldDB" id="A0A2J0LL86"/>
<keyword evidence="3" id="KW-0328">Glycosyltransferase</keyword>
<feature type="transmembrane region" description="Helical" evidence="8">
    <location>
        <begin position="202"/>
        <end position="221"/>
    </location>
</feature>
<keyword evidence="2" id="KW-1003">Cell membrane</keyword>
<evidence type="ECO:0000313" key="10">
    <source>
        <dbReference type="EMBL" id="PIW66383.1"/>
    </source>
</evidence>
<dbReference type="GO" id="GO:0005886">
    <property type="term" value="C:plasma membrane"/>
    <property type="evidence" value="ECO:0007669"/>
    <property type="project" value="UniProtKB-SubCell"/>
</dbReference>
<feature type="transmembrane region" description="Helical" evidence="8">
    <location>
        <begin position="166"/>
        <end position="196"/>
    </location>
</feature>
<evidence type="ECO:0000256" key="6">
    <source>
        <dbReference type="ARBA" id="ARBA00022989"/>
    </source>
</evidence>
<gene>
    <name evidence="10" type="ORF">COW11_03620</name>
</gene>
<keyword evidence="7 8" id="KW-0472">Membrane</keyword>
<evidence type="ECO:0000313" key="11">
    <source>
        <dbReference type="Proteomes" id="UP000231267"/>
    </source>
</evidence>
<feature type="transmembrane region" description="Helical" evidence="8">
    <location>
        <begin position="305"/>
        <end position="329"/>
    </location>
</feature>
<accession>A0A2J0LL86</accession>
<evidence type="ECO:0000256" key="4">
    <source>
        <dbReference type="ARBA" id="ARBA00022679"/>
    </source>
</evidence>
<feature type="domain" description="Glycosyltransferase RgtA/B/C/D-like" evidence="9">
    <location>
        <begin position="70"/>
        <end position="222"/>
    </location>
</feature>
<evidence type="ECO:0000256" key="8">
    <source>
        <dbReference type="SAM" id="Phobius"/>
    </source>
</evidence>
<evidence type="ECO:0000256" key="2">
    <source>
        <dbReference type="ARBA" id="ARBA00022475"/>
    </source>
</evidence>
<feature type="transmembrane region" description="Helical" evidence="8">
    <location>
        <begin position="91"/>
        <end position="110"/>
    </location>
</feature>
<organism evidence="10 11">
    <name type="scientific">Candidatus Taenaricola geysiri</name>
    <dbReference type="NCBI Taxonomy" id="1974752"/>
    <lineage>
        <taxon>Bacteria</taxon>
        <taxon>Pseudomonadati</taxon>
        <taxon>Candidatus Omnitrophota</taxon>
        <taxon>Candidatus Taenaricola</taxon>
    </lineage>
</organism>